<feature type="domain" description="RNA polymerase sigma factor 70 region 4 type 2" evidence="6">
    <location>
        <begin position="111"/>
        <end position="159"/>
    </location>
</feature>
<gene>
    <name evidence="7" type="ORF">HUK68_20935</name>
</gene>
<dbReference type="NCBIfam" id="TIGR02937">
    <property type="entry name" value="sigma70-ECF"/>
    <property type="match status" value="1"/>
</dbReference>
<evidence type="ECO:0000313" key="7">
    <source>
        <dbReference type="EMBL" id="QKV55389.1"/>
    </source>
</evidence>
<keyword evidence="7" id="KW-0614">Plasmid</keyword>
<dbReference type="AlphaFoldDB" id="A0A6N1X7L9"/>
<name>A0A6N1X7L9_9BURK</name>
<dbReference type="Gene3D" id="1.10.1740.10">
    <property type="match status" value="1"/>
</dbReference>
<dbReference type="InterPro" id="IPR013249">
    <property type="entry name" value="RNA_pol_sigma70_r4_t2"/>
</dbReference>
<dbReference type="InterPro" id="IPR013325">
    <property type="entry name" value="RNA_pol_sigma_r2"/>
</dbReference>
<dbReference type="GO" id="GO:0016987">
    <property type="term" value="F:sigma factor activity"/>
    <property type="evidence" value="ECO:0007669"/>
    <property type="project" value="UniProtKB-KW"/>
</dbReference>
<keyword evidence="3" id="KW-0731">Sigma factor</keyword>
<evidence type="ECO:0000256" key="1">
    <source>
        <dbReference type="ARBA" id="ARBA00010641"/>
    </source>
</evidence>
<dbReference type="EMBL" id="CP054841">
    <property type="protein sequence ID" value="QKV55389.1"/>
    <property type="molecule type" value="Genomic_DNA"/>
</dbReference>
<reference evidence="7 8" key="1">
    <citation type="submission" date="2020-06" db="EMBL/GenBank/DDBJ databases">
        <title>Acidovorax antarctica sp. nov., isolated from Corinth ice sheet soil, Antarctic Fields Peninsula.</title>
        <authorList>
            <person name="Xu Q."/>
            <person name="Peng F."/>
        </authorList>
    </citation>
    <scope>NUCLEOTIDE SEQUENCE [LARGE SCALE GENOMIC DNA]</scope>
    <source>
        <strain evidence="7 8">16-35-5</strain>
        <plasmid evidence="7 8">unnamed1</plasmid>
    </source>
</reference>
<accession>A0A6N1X7L9</accession>
<evidence type="ECO:0000313" key="8">
    <source>
        <dbReference type="Proteomes" id="UP000509579"/>
    </source>
</evidence>
<evidence type="ECO:0000256" key="3">
    <source>
        <dbReference type="ARBA" id="ARBA00023082"/>
    </source>
</evidence>
<dbReference type="RefSeq" id="WP_175506178.1">
    <property type="nucleotide sequence ID" value="NZ_CP054841.1"/>
</dbReference>
<dbReference type="SUPFAM" id="SSF88659">
    <property type="entry name" value="Sigma3 and sigma4 domains of RNA polymerase sigma factors"/>
    <property type="match status" value="1"/>
</dbReference>
<evidence type="ECO:0000259" key="6">
    <source>
        <dbReference type="Pfam" id="PF08281"/>
    </source>
</evidence>
<dbReference type="InterPro" id="IPR007627">
    <property type="entry name" value="RNA_pol_sigma70_r2"/>
</dbReference>
<evidence type="ECO:0000256" key="2">
    <source>
        <dbReference type="ARBA" id="ARBA00023015"/>
    </source>
</evidence>
<dbReference type="PANTHER" id="PTHR43133">
    <property type="entry name" value="RNA POLYMERASE ECF-TYPE SIGMA FACTO"/>
    <property type="match status" value="1"/>
</dbReference>
<organism evidence="7 8">
    <name type="scientific">Comamonas antarctica</name>
    <dbReference type="NCBI Taxonomy" id="2743470"/>
    <lineage>
        <taxon>Bacteria</taxon>
        <taxon>Pseudomonadati</taxon>
        <taxon>Pseudomonadota</taxon>
        <taxon>Betaproteobacteria</taxon>
        <taxon>Burkholderiales</taxon>
        <taxon>Comamonadaceae</taxon>
        <taxon>Comamonas</taxon>
    </lineage>
</organism>
<comment type="similarity">
    <text evidence="1">Belongs to the sigma-70 factor family. ECF subfamily.</text>
</comment>
<keyword evidence="8" id="KW-1185">Reference proteome</keyword>
<feature type="domain" description="RNA polymerase sigma-70 region 2" evidence="5">
    <location>
        <begin position="15"/>
        <end position="80"/>
    </location>
</feature>
<dbReference type="Pfam" id="PF04542">
    <property type="entry name" value="Sigma70_r2"/>
    <property type="match status" value="1"/>
</dbReference>
<protein>
    <submittedName>
        <fullName evidence="7">Sigma-70 family RNA polymerase sigma factor</fullName>
    </submittedName>
</protein>
<dbReference type="Gene3D" id="1.10.10.10">
    <property type="entry name" value="Winged helix-like DNA-binding domain superfamily/Winged helix DNA-binding domain"/>
    <property type="match status" value="1"/>
</dbReference>
<dbReference type="Proteomes" id="UP000509579">
    <property type="component" value="Plasmid unnamed1"/>
</dbReference>
<dbReference type="Pfam" id="PF08281">
    <property type="entry name" value="Sigma70_r4_2"/>
    <property type="match status" value="1"/>
</dbReference>
<keyword evidence="2" id="KW-0805">Transcription regulation</keyword>
<dbReference type="SUPFAM" id="SSF88946">
    <property type="entry name" value="Sigma2 domain of RNA polymerase sigma factors"/>
    <property type="match status" value="1"/>
</dbReference>
<dbReference type="PANTHER" id="PTHR43133:SF63">
    <property type="entry name" value="RNA POLYMERASE SIGMA FACTOR FECI-RELATED"/>
    <property type="match status" value="1"/>
</dbReference>
<geneLocation type="plasmid" evidence="7 8">
    <name>unnamed1</name>
</geneLocation>
<dbReference type="InterPro" id="IPR014284">
    <property type="entry name" value="RNA_pol_sigma-70_dom"/>
</dbReference>
<dbReference type="GO" id="GO:0006352">
    <property type="term" value="P:DNA-templated transcription initiation"/>
    <property type="evidence" value="ECO:0007669"/>
    <property type="project" value="InterPro"/>
</dbReference>
<keyword evidence="4" id="KW-0804">Transcription</keyword>
<dbReference type="InterPro" id="IPR036388">
    <property type="entry name" value="WH-like_DNA-bd_sf"/>
</dbReference>
<proteinExistence type="inferred from homology"/>
<dbReference type="KEGG" id="aant:HUK68_20935"/>
<dbReference type="InterPro" id="IPR013324">
    <property type="entry name" value="RNA_pol_sigma_r3/r4-like"/>
</dbReference>
<dbReference type="NCBIfam" id="NF009180">
    <property type="entry name" value="PRK12528.1"/>
    <property type="match status" value="1"/>
</dbReference>
<dbReference type="InterPro" id="IPR039425">
    <property type="entry name" value="RNA_pol_sigma-70-like"/>
</dbReference>
<evidence type="ECO:0000256" key="4">
    <source>
        <dbReference type="ARBA" id="ARBA00023163"/>
    </source>
</evidence>
<evidence type="ECO:0000259" key="5">
    <source>
        <dbReference type="Pfam" id="PF04542"/>
    </source>
</evidence>
<sequence length="169" mass="19222">MPATVDPARREVAGLYSAHQRWLSSWLRQRLGDSHQAADLCHDIFVRLLAREEPVDAREPRAFLTTVAQRMLFSHYRRQQLERAYLEALRHCAPALAMSPEERAIVLETLVEIDRLLDGLPVVVRRAFLMSQLDGLKQAEIAERLGISLATVKRHLVKAGMHCLLALEP</sequence>
<dbReference type="GO" id="GO:0003677">
    <property type="term" value="F:DNA binding"/>
    <property type="evidence" value="ECO:0007669"/>
    <property type="project" value="InterPro"/>
</dbReference>